<feature type="compositionally biased region" description="Low complexity" evidence="1">
    <location>
        <begin position="229"/>
        <end position="250"/>
    </location>
</feature>
<proteinExistence type="predicted"/>
<dbReference type="AlphaFoldDB" id="A0A165DXC4"/>
<reference evidence="2 3" key="1">
    <citation type="journal article" date="2016" name="Mol. Biol. Evol.">
        <title>Comparative Genomics of Early-Diverging Mushroom-Forming Fungi Provides Insights into the Origins of Lignocellulose Decay Capabilities.</title>
        <authorList>
            <person name="Nagy L.G."/>
            <person name="Riley R."/>
            <person name="Tritt A."/>
            <person name="Adam C."/>
            <person name="Daum C."/>
            <person name="Floudas D."/>
            <person name="Sun H."/>
            <person name="Yadav J.S."/>
            <person name="Pangilinan J."/>
            <person name="Larsson K.H."/>
            <person name="Matsuura K."/>
            <person name="Barry K."/>
            <person name="Labutti K."/>
            <person name="Kuo R."/>
            <person name="Ohm R.A."/>
            <person name="Bhattacharya S.S."/>
            <person name="Shirouzu T."/>
            <person name="Yoshinaga Y."/>
            <person name="Martin F.M."/>
            <person name="Grigoriev I.V."/>
            <person name="Hibbett D.S."/>
        </authorList>
    </citation>
    <scope>NUCLEOTIDE SEQUENCE [LARGE SCALE GENOMIC DNA]</scope>
    <source>
        <strain evidence="2 3">HHB12733</strain>
    </source>
</reference>
<dbReference type="Proteomes" id="UP000076842">
    <property type="component" value="Unassembled WGS sequence"/>
</dbReference>
<dbReference type="InParanoid" id="A0A165DXC4"/>
<protein>
    <submittedName>
        <fullName evidence="2">Uncharacterized protein</fullName>
    </submittedName>
</protein>
<accession>A0A165DXC4</accession>
<dbReference type="STRING" id="1353952.A0A165DXC4"/>
<evidence type="ECO:0000313" key="3">
    <source>
        <dbReference type="Proteomes" id="UP000076842"/>
    </source>
</evidence>
<keyword evidence="3" id="KW-1185">Reference proteome</keyword>
<dbReference type="OrthoDB" id="3351042at2759"/>
<sequence>MRATGTSMACLSPWGDSSIMILPCIRVRDVVLHAVVAATGGTAAVATPLLHVVGDTIVQAGLDTITVEVATIGAYHVAAHGVNEMLTEKIGDRFPKHSRKLETTAVMSLLIKLKHKHTMDDAALGFFRSSTHADTNLLSNVADYLSIQKGWFSPYLFASNRRPIIPRAMRPDIVFCHGPFLAGDYRVAETILANSASVLDLAPPPPPPPIVEPTKSFLGLPGLGKSTSKHSPSPSRSSSPSPDTASVSTTELPPRRLMVCLVGIKPHRGLWATSARPGESIFHYLLLDGVPAIVVPALPGCPLVSWDTLTLADMYKKVADGNVEPEKWQGVVKILFEYLSMCTDWDRLLVPAPSGEVAQAFEATAEIKQKALQDAIDLLVEGAMRSIEYKDVKKNVDIDRAGIVMLRMP</sequence>
<evidence type="ECO:0000256" key="1">
    <source>
        <dbReference type="SAM" id="MobiDB-lite"/>
    </source>
</evidence>
<feature type="region of interest" description="Disordered" evidence="1">
    <location>
        <begin position="222"/>
        <end position="250"/>
    </location>
</feature>
<name>A0A165DXC4_9BASI</name>
<dbReference type="EMBL" id="KV424030">
    <property type="protein sequence ID" value="KZT53733.1"/>
    <property type="molecule type" value="Genomic_DNA"/>
</dbReference>
<evidence type="ECO:0000313" key="2">
    <source>
        <dbReference type="EMBL" id="KZT53733.1"/>
    </source>
</evidence>
<organism evidence="2 3">
    <name type="scientific">Calocera cornea HHB12733</name>
    <dbReference type="NCBI Taxonomy" id="1353952"/>
    <lineage>
        <taxon>Eukaryota</taxon>
        <taxon>Fungi</taxon>
        <taxon>Dikarya</taxon>
        <taxon>Basidiomycota</taxon>
        <taxon>Agaricomycotina</taxon>
        <taxon>Dacrymycetes</taxon>
        <taxon>Dacrymycetales</taxon>
        <taxon>Dacrymycetaceae</taxon>
        <taxon>Calocera</taxon>
    </lineage>
</organism>
<gene>
    <name evidence="2" type="ORF">CALCODRAFT_39471</name>
</gene>